<reference evidence="1 2" key="1">
    <citation type="submission" date="2017-03" db="EMBL/GenBank/DDBJ databases">
        <authorList>
            <person name="Afonso C.L."/>
            <person name="Miller P.J."/>
            <person name="Scott M.A."/>
            <person name="Spackman E."/>
            <person name="Goraichik I."/>
            <person name="Dimitrov K.M."/>
            <person name="Suarez D.L."/>
            <person name="Swayne D.E."/>
        </authorList>
    </citation>
    <scope>NUCLEOTIDE SEQUENCE [LARGE SCALE GENOMIC DNA]</scope>
    <source>
        <strain evidence="1 2">ATCC 51113</strain>
    </source>
</reference>
<sequence length="127" mass="13941">MLFARPVAGFFPEVFMSANDLALRFSSAPAEALIGVLPVLEVKEALREEVESDVMDEVWTEHNFEMEAMGEQVDETARLARKFECAAEALGTAIKLSLTLPHNEAMQVLSDALNDNPGYGREPAKDA</sequence>
<proteinExistence type="predicted"/>
<comment type="caution">
    <text evidence="1">The sequence shown here is derived from an EMBL/GenBank/DDBJ whole genome shotgun (WGS) entry which is preliminary data.</text>
</comment>
<accession>A0A1V8P2M6</accession>
<organism evidence="1 2">
    <name type="scientific">Citrobacter braakii</name>
    <dbReference type="NCBI Taxonomy" id="57706"/>
    <lineage>
        <taxon>Bacteria</taxon>
        <taxon>Pseudomonadati</taxon>
        <taxon>Pseudomonadota</taxon>
        <taxon>Gammaproteobacteria</taxon>
        <taxon>Enterobacterales</taxon>
        <taxon>Enterobacteriaceae</taxon>
        <taxon>Citrobacter</taxon>
        <taxon>Citrobacter freundii complex</taxon>
    </lineage>
</organism>
<protein>
    <submittedName>
        <fullName evidence="1">Uncharacterized protein</fullName>
    </submittedName>
</protein>
<gene>
    <name evidence="1" type="ORF">BZK42_05175</name>
</gene>
<name>A0A1V8P2M6_CITBR</name>
<dbReference type="Proteomes" id="UP000192573">
    <property type="component" value="Unassembled WGS sequence"/>
</dbReference>
<evidence type="ECO:0000313" key="1">
    <source>
        <dbReference type="EMBL" id="OQM42936.1"/>
    </source>
</evidence>
<dbReference type="EMBL" id="NAEW01000002">
    <property type="protein sequence ID" value="OQM42936.1"/>
    <property type="molecule type" value="Genomic_DNA"/>
</dbReference>
<evidence type="ECO:0000313" key="2">
    <source>
        <dbReference type="Proteomes" id="UP000192573"/>
    </source>
</evidence>
<dbReference type="AlphaFoldDB" id="A0A1V8P2M6"/>